<dbReference type="RefSeq" id="XP_002503885.1">
    <property type="nucleotide sequence ID" value="XM_002503839.1"/>
</dbReference>
<organism evidence="2 3">
    <name type="scientific">Micromonas commoda (strain RCC299 / NOUM17 / CCMP2709)</name>
    <name type="common">Picoplanktonic green alga</name>
    <dbReference type="NCBI Taxonomy" id="296587"/>
    <lineage>
        <taxon>Eukaryota</taxon>
        <taxon>Viridiplantae</taxon>
        <taxon>Chlorophyta</taxon>
        <taxon>Mamiellophyceae</taxon>
        <taxon>Mamiellales</taxon>
        <taxon>Mamiellaceae</taxon>
        <taxon>Micromonas</taxon>
    </lineage>
</organism>
<sequence length="126" mass="13979">MASKVAGQFAHMKNLAADFVRAKPNLFELAKQLPEYGVGARFARTRWEHRGAPDSYWTVSRMKPKPSGRAGRAWGTLTWKGEAKEGVRRIPGSMKAGIWRVLEEPKTMSGPKLSKPEPSEEAAEGQ</sequence>
<dbReference type="PANTHER" id="PTHR28589">
    <property type="entry name" value="28S RIBOSOMAL PROTEIN S34, MITOCHONDRIAL"/>
    <property type="match status" value="1"/>
</dbReference>
<dbReference type="InterPro" id="IPR032053">
    <property type="entry name" value="Ribosomal_mS34"/>
</dbReference>
<dbReference type="EMBL" id="CP001328">
    <property type="protein sequence ID" value="ACO65143.1"/>
    <property type="molecule type" value="Genomic_DNA"/>
</dbReference>
<dbReference type="GO" id="GO:0003735">
    <property type="term" value="F:structural constituent of ribosome"/>
    <property type="evidence" value="ECO:0007669"/>
    <property type="project" value="InterPro"/>
</dbReference>
<dbReference type="InParanoid" id="C1EA46"/>
<dbReference type="GeneID" id="8244827"/>
<evidence type="ECO:0000313" key="2">
    <source>
        <dbReference type="EMBL" id="ACO65143.1"/>
    </source>
</evidence>
<dbReference type="AlphaFoldDB" id="C1EA46"/>
<keyword evidence="3" id="KW-1185">Reference proteome</keyword>
<dbReference type="KEGG" id="mis:MICPUN_101405"/>
<accession>C1EA46</accession>
<dbReference type="GO" id="GO:0005739">
    <property type="term" value="C:mitochondrion"/>
    <property type="evidence" value="ECO:0007669"/>
    <property type="project" value="InterPro"/>
</dbReference>
<feature type="region of interest" description="Disordered" evidence="1">
    <location>
        <begin position="104"/>
        <end position="126"/>
    </location>
</feature>
<evidence type="ECO:0000313" key="3">
    <source>
        <dbReference type="Proteomes" id="UP000002009"/>
    </source>
</evidence>
<reference evidence="2 3" key="1">
    <citation type="journal article" date="2009" name="Science">
        <title>Green evolution and dynamic adaptations revealed by genomes of the marine picoeukaryotes Micromonas.</title>
        <authorList>
            <person name="Worden A.Z."/>
            <person name="Lee J.H."/>
            <person name="Mock T."/>
            <person name="Rouze P."/>
            <person name="Simmons M.P."/>
            <person name="Aerts A.L."/>
            <person name="Allen A.E."/>
            <person name="Cuvelier M.L."/>
            <person name="Derelle E."/>
            <person name="Everett M.V."/>
            <person name="Foulon E."/>
            <person name="Grimwood J."/>
            <person name="Gundlach H."/>
            <person name="Henrissat B."/>
            <person name="Napoli C."/>
            <person name="McDonald S.M."/>
            <person name="Parker M.S."/>
            <person name="Rombauts S."/>
            <person name="Salamov A."/>
            <person name="Von Dassow P."/>
            <person name="Badger J.H."/>
            <person name="Coutinho P.M."/>
            <person name="Demir E."/>
            <person name="Dubchak I."/>
            <person name="Gentemann C."/>
            <person name="Eikrem W."/>
            <person name="Gready J.E."/>
            <person name="John U."/>
            <person name="Lanier W."/>
            <person name="Lindquist E.A."/>
            <person name="Lucas S."/>
            <person name="Mayer K.F."/>
            <person name="Moreau H."/>
            <person name="Not F."/>
            <person name="Otillar R."/>
            <person name="Panaud O."/>
            <person name="Pangilinan J."/>
            <person name="Paulsen I."/>
            <person name="Piegu B."/>
            <person name="Poliakov A."/>
            <person name="Robbens S."/>
            <person name="Schmutz J."/>
            <person name="Toulza E."/>
            <person name="Wyss T."/>
            <person name="Zelensky A."/>
            <person name="Zhou K."/>
            <person name="Armbrust E.V."/>
            <person name="Bhattacharya D."/>
            <person name="Goodenough U.W."/>
            <person name="Van de Peer Y."/>
            <person name="Grigoriev I.V."/>
        </authorList>
    </citation>
    <scope>NUCLEOTIDE SEQUENCE [LARGE SCALE GENOMIC DNA]</scope>
    <source>
        <strain evidence="3">RCC299 / NOUM17</strain>
    </source>
</reference>
<dbReference type="Proteomes" id="UP000002009">
    <property type="component" value="Chromosome 7"/>
</dbReference>
<dbReference type="OMA" id="FARTRWE"/>
<dbReference type="OrthoDB" id="16434at2759"/>
<dbReference type="eggNOG" id="ENOG502SCI0">
    <property type="taxonomic scope" value="Eukaryota"/>
</dbReference>
<dbReference type="FunCoup" id="C1EA46">
    <property type="interactions" value="365"/>
</dbReference>
<evidence type="ECO:0000256" key="1">
    <source>
        <dbReference type="SAM" id="MobiDB-lite"/>
    </source>
</evidence>
<gene>
    <name evidence="2" type="ORF">MICPUN_101405</name>
</gene>
<protein>
    <submittedName>
        <fullName evidence="2">Uncharacterized protein</fullName>
    </submittedName>
</protein>
<proteinExistence type="predicted"/>
<dbReference type="PANTHER" id="PTHR28589:SF1">
    <property type="entry name" value="SMALL RIBOSOMAL SUBUNIT PROTEIN MS34"/>
    <property type="match status" value="1"/>
</dbReference>
<dbReference type="STRING" id="296587.C1EA46"/>
<dbReference type="Pfam" id="PF16053">
    <property type="entry name" value="MRP-S34"/>
    <property type="match status" value="1"/>
</dbReference>
<name>C1EA46_MICCC</name>